<dbReference type="RefSeq" id="WP_003352427.1">
    <property type="nucleotide sequence ID" value="NZ_JH414740.1"/>
</dbReference>
<protein>
    <submittedName>
        <fullName evidence="1">Uncharacterized protein</fullName>
    </submittedName>
</protein>
<name>G9QGY2_9BACI</name>
<reference evidence="1 2" key="1">
    <citation type="submission" date="2011-09" db="EMBL/GenBank/DDBJ databases">
        <title>The Genome Sequence of Bacillus smithii 7_3_47FAA.</title>
        <authorList>
            <consortium name="The Broad Institute Genome Sequencing Platform"/>
            <person name="Earl A."/>
            <person name="Ward D."/>
            <person name="Feldgarden M."/>
            <person name="Gevers D."/>
            <person name="Daigneault M."/>
            <person name="Strauss J."/>
            <person name="Allen-Vercoe E."/>
            <person name="Young S.K."/>
            <person name="Zeng Q."/>
            <person name="Gargeya S."/>
            <person name="Fitzgerald M."/>
            <person name="Haas B."/>
            <person name="Abouelleil A."/>
            <person name="Alvarado L."/>
            <person name="Arachchi H.M."/>
            <person name="Berlin A."/>
            <person name="Brown A."/>
            <person name="Chapman S.B."/>
            <person name="Chen Z."/>
            <person name="Dunbar C."/>
            <person name="Freedman E."/>
            <person name="Gearin G."/>
            <person name="Goldberg J."/>
            <person name="Griggs A."/>
            <person name="Gujja S."/>
            <person name="Heiman D."/>
            <person name="Howarth C."/>
            <person name="Larson L."/>
            <person name="Lui A."/>
            <person name="MacDonald P.J.P."/>
            <person name="Montmayeur A."/>
            <person name="Murphy C."/>
            <person name="Neiman D."/>
            <person name="Pearson M."/>
            <person name="Priest M."/>
            <person name="Roberts A."/>
            <person name="Saif S."/>
            <person name="Shea T."/>
            <person name="Shenoy N."/>
            <person name="Sisk P."/>
            <person name="Stolte C."/>
            <person name="Sykes S."/>
            <person name="Wortman J."/>
            <person name="Nusbaum C."/>
            <person name="Birren B."/>
        </authorList>
    </citation>
    <scope>NUCLEOTIDE SEQUENCE [LARGE SCALE GENOMIC DNA]</scope>
    <source>
        <strain evidence="1 2">7_3_47FAA</strain>
    </source>
</reference>
<accession>G9QGY2</accession>
<dbReference type="HOGENOM" id="CLU_2950740_0_0_9"/>
<comment type="caution">
    <text evidence="1">The sequence shown here is derived from an EMBL/GenBank/DDBJ whole genome shotgun (WGS) entry which is preliminary data.</text>
</comment>
<dbReference type="Proteomes" id="UP000011747">
    <property type="component" value="Unassembled WGS sequence"/>
</dbReference>
<dbReference type="PATRIC" id="fig|665952.3.peg.152"/>
<organism evidence="1 2">
    <name type="scientific">Bacillus smithii 7_3_47FAA</name>
    <dbReference type="NCBI Taxonomy" id="665952"/>
    <lineage>
        <taxon>Bacteria</taxon>
        <taxon>Bacillati</taxon>
        <taxon>Bacillota</taxon>
        <taxon>Bacilli</taxon>
        <taxon>Bacillales</taxon>
        <taxon>Bacillaceae</taxon>
        <taxon>Bacillus</taxon>
    </lineage>
</organism>
<sequence length="59" mass="6644">MNSASTHKAFGLEVGPFHFFALKIKAWSIQKVCRMKVERIVLDFKNGIRYNITNGSGAD</sequence>
<keyword evidence="2" id="KW-1185">Reference proteome</keyword>
<evidence type="ECO:0000313" key="1">
    <source>
        <dbReference type="EMBL" id="EHL79619.1"/>
    </source>
</evidence>
<gene>
    <name evidence="1" type="ORF">HMPREF1015_01041</name>
</gene>
<evidence type="ECO:0000313" key="2">
    <source>
        <dbReference type="Proteomes" id="UP000011747"/>
    </source>
</evidence>
<dbReference type="AlphaFoldDB" id="G9QGY2"/>
<dbReference type="EMBL" id="ACWF01000005">
    <property type="protein sequence ID" value="EHL79619.1"/>
    <property type="molecule type" value="Genomic_DNA"/>
</dbReference>
<proteinExistence type="predicted"/>